<feature type="transmembrane region" description="Helical" evidence="7">
    <location>
        <begin position="92"/>
        <end position="113"/>
    </location>
</feature>
<keyword evidence="4 7" id="KW-0812">Transmembrane</keyword>
<organism evidence="10 11">
    <name type="scientific">candidate division KSB3 bacterium</name>
    <dbReference type="NCBI Taxonomy" id="2044937"/>
    <lineage>
        <taxon>Bacteria</taxon>
        <taxon>candidate division KSB3</taxon>
    </lineage>
</organism>
<dbReference type="InterPro" id="IPR027469">
    <property type="entry name" value="Cation_efflux_TMD_sf"/>
</dbReference>
<evidence type="ECO:0000256" key="5">
    <source>
        <dbReference type="ARBA" id="ARBA00022989"/>
    </source>
</evidence>
<dbReference type="PANTHER" id="PTHR43840:SF15">
    <property type="entry name" value="MITOCHONDRIAL METAL TRANSPORTER 1-RELATED"/>
    <property type="match status" value="1"/>
</dbReference>
<evidence type="ECO:0000259" key="8">
    <source>
        <dbReference type="Pfam" id="PF01545"/>
    </source>
</evidence>
<evidence type="ECO:0000256" key="3">
    <source>
        <dbReference type="ARBA" id="ARBA00022448"/>
    </source>
</evidence>
<feature type="transmembrane region" description="Helical" evidence="7">
    <location>
        <begin position="167"/>
        <end position="184"/>
    </location>
</feature>
<evidence type="ECO:0000256" key="4">
    <source>
        <dbReference type="ARBA" id="ARBA00022692"/>
    </source>
</evidence>
<proteinExistence type="inferred from homology"/>
<evidence type="ECO:0000256" key="1">
    <source>
        <dbReference type="ARBA" id="ARBA00004141"/>
    </source>
</evidence>
<evidence type="ECO:0000313" key="10">
    <source>
        <dbReference type="EMBL" id="MBD3327054.1"/>
    </source>
</evidence>
<comment type="similarity">
    <text evidence="2">Belongs to the cation diffusion facilitator (CDF) transporter (TC 2.A.4) family.</text>
</comment>
<dbReference type="EMBL" id="WJJP01000680">
    <property type="protein sequence ID" value="MBD3327054.1"/>
    <property type="molecule type" value="Genomic_DNA"/>
</dbReference>
<feature type="domain" description="Cation efflux protein transmembrane" evidence="8">
    <location>
        <begin position="25"/>
        <end position="218"/>
    </location>
</feature>
<feature type="transmembrane region" description="Helical" evidence="7">
    <location>
        <begin position="23"/>
        <end position="44"/>
    </location>
</feature>
<keyword evidence="6 7" id="KW-0472">Membrane</keyword>
<evidence type="ECO:0000256" key="6">
    <source>
        <dbReference type="ARBA" id="ARBA00023136"/>
    </source>
</evidence>
<dbReference type="AlphaFoldDB" id="A0A9D5JZ67"/>
<dbReference type="Pfam" id="PF16916">
    <property type="entry name" value="ZT_dimer"/>
    <property type="match status" value="1"/>
</dbReference>
<dbReference type="InterPro" id="IPR058533">
    <property type="entry name" value="Cation_efflux_TM"/>
</dbReference>
<dbReference type="SUPFAM" id="SSF161111">
    <property type="entry name" value="Cation efflux protein transmembrane domain-like"/>
    <property type="match status" value="1"/>
</dbReference>
<sequence length="303" mass="33719">MKNVLSNLSHSENRQQTRQIRRITWLGLSVNLGLALIKFVVGFIGNSQAVVADAIHSLSDMITDFAILFGVKFWSAPADEDHPYGHKRIETIVTILIGLTLMFVALEIGYTALTSLREADVQQPGEIALVGALVSILFKEVLYRWTVAAGKRLKSPALKANAWHHRSDVFSSLPVLLAVTVAIINPEWAFVDHLGAFVVSLFILKVAWDIIKPALFDLTDTGASHKEREFIRSLAMDVEGVQSVHKIRTRKLGASFFVDLHVLVDENMTVRESHSISENVQQTLIEKGPDIVDVVVHIEPFRV</sequence>
<dbReference type="Gene3D" id="1.20.1510.10">
    <property type="entry name" value="Cation efflux protein transmembrane domain"/>
    <property type="match status" value="1"/>
</dbReference>
<dbReference type="InterPro" id="IPR002524">
    <property type="entry name" value="Cation_efflux"/>
</dbReference>
<dbReference type="GO" id="GO:0008324">
    <property type="term" value="F:monoatomic cation transmembrane transporter activity"/>
    <property type="evidence" value="ECO:0007669"/>
    <property type="project" value="InterPro"/>
</dbReference>
<dbReference type="SUPFAM" id="SSF160240">
    <property type="entry name" value="Cation efflux protein cytoplasmic domain-like"/>
    <property type="match status" value="1"/>
</dbReference>
<dbReference type="GO" id="GO:0016020">
    <property type="term" value="C:membrane"/>
    <property type="evidence" value="ECO:0007669"/>
    <property type="project" value="UniProtKB-SubCell"/>
</dbReference>
<evidence type="ECO:0000259" key="9">
    <source>
        <dbReference type="Pfam" id="PF16916"/>
    </source>
</evidence>
<accession>A0A9D5JZ67</accession>
<gene>
    <name evidence="10" type="ORF">GF339_20880</name>
</gene>
<dbReference type="Proteomes" id="UP000649604">
    <property type="component" value="Unassembled WGS sequence"/>
</dbReference>
<evidence type="ECO:0000256" key="2">
    <source>
        <dbReference type="ARBA" id="ARBA00008114"/>
    </source>
</evidence>
<dbReference type="PANTHER" id="PTHR43840">
    <property type="entry name" value="MITOCHONDRIAL METAL TRANSPORTER 1-RELATED"/>
    <property type="match status" value="1"/>
</dbReference>
<dbReference type="InterPro" id="IPR027470">
    <property type="entry name" value="Cation_efflux_CTD"/>
</dbReference>
<name>A0A9D5JZ67_9BACT</name>
<dbReference type="InterPro" id="IPR050291">
    <property type="entry name" value="CDF_Transporter"/>
</dbReference>
<evidence type="ECO:0000256" key="7">
    <source>
        <dbReference type="SAM" id="Phobius"/>
    </source>
</evidence>
<dbReference type="Gene3D" id="3.30.70.1350">
    <property type="entry name" value="Cation efflux protein, cytoplasmic domain"/>
    <property type="match status" value="1"/>
</dbReference>
<dbReference type="Pfam" id="PF01545">
    <property type="entry name" value="Cation_efflux"/>
    <property type="match status" value="1"/>
</dbReference>
<comment type="subcellular location">
    <subcellularLocation>
        <location evidence="1">Membrane</location>
        <topology evidence="1">Multi-pass membrane protein</topology>
    </subcellularLocation>
</comment>
<evidence type="ECO:0000313" key="11">
    <source>
        <dbReference type="Proteomes" id="UP000649604"/>
    </source>
</evidence>
<dbReference type="FunFam" id="1.20.1510.10:FF:000006">
    <property type="entry name" value="Divalent cation efflux transporter"/>
    <property type="match status" value="1"/>
</dbReference>
<reference evidence="10" key="1">
    <citation type="submission" date="2019-11" db="EMBL/GenBank/DDBJ databases">
        <title>Microbial mats filling the niche in hypersaline microbial mats.</title>
        <authorList>
            <person name="Wong H.L."/>
            <person name="Macleod F.I."/>
            <person name="White R.A. III"/>
            <person name="Burns B.P."/>
        </authorList>
    </citation>
    <scope>NUCLEOTIDE SEQUENCE</scope>
    <source>
        <strain evidence="10">Rbin_158</strain>
    </source>
</reference>
<dbReference type="NCBIfam" id="TIGR01297">
    <property type="entry name" value="CDF"/>
    <property type="match status" value="1"/>
</dbReference>
<protein>
    <submittedName>
        <fullName evidence="10">Cation diffusion facilitator family transporter</fullName>
    </submittedName>
</protein>
<dbReference type="InterPro" id="IPR036837">
    <property type="entry name" value="Cation_efflux_CTD_sf"/>
</dbReference>
<keyword evidence="3" id="KW-0813">Transport</keyword>
<comment type="caution">
    <text evidence="10">The sequence shown here is derived from an EMBL/GenBank/DDBJ whole genome shotgun (WGS) entry which is preliminary data.</text>
</comment>
<keyword evidence="5 7" id="KW-1133">Transmembrane helix</keyword>
<feature type="domain" description="Cation efflux protein cytoplasmic" evidence="9">
    <location>
        <begin position="225"/>
        <end position="301"/>
    </location>
</feature>